<keyword evidence="2" id="KW-1185">Reference proteome</keyword>
<dbReference type="Pfam" id="PF09609">
    <property type="entry name" value="Cas_GSU0054"/>
    <property type="match status" value="1"/>
</dbReference>
<name>A0ABV2TH06_9RHOO</name>
<comment type="caution">
    <text evidence="1">The sequence shown here is derived from an EMBL/GenBank/DDBJ whole genome shotgun (WGS) entry which is preliminary data.</text>
</comment>
<proteinExistence type="predicted"/>
<sequence>MSWLVLKAQFIAERYGGEEWPPAPMRLLQAIVAGVRSIDHPALTWLETQKPPTILAEHEPATAAILTWVPNNTAKGTPATPDERSGRERHNRYIRQPVSYIWQLSAEDVELAREVIRLADSVHTLGTGHDMCRVAGQIEDNAPPQSTGDNQLWQPMPALQILRDGARSLRVPMVGSLASIEARFQAGLRRYQGNGEFVSPVLPPALFATQAYAPANEIPRHVMLPIELATPEGAEKAPSWHCGDAVIVAGMLRNACMNATRNTGLADWAAGHAPADDLDARLSWVPLPSIGHQHADRRIRRAILLARPQEAEQLAALYPAVLSGQLTLVDQSSGEIKAIARQLDTADKVLAQYRRAGTVFQSITPVALPGDFATDERRTIKLLRKAILEAGIDPGLVSSIKASHLPLHPRDVPLGAVKTKAWQARAIPLRHVRIEFSEPLTGPLILGRGRHYGLGLLCANPE</sequence>
<dbReference type="NCBIfam" id="TIGR02165">
    <property type="entry name" value="cas5_6_GSU0054"/>
    <property type="match status" value="1"/>
</dbReference>
<gene>
    <name evidence="1" type="primary">csb2</name>
    <name evidence="1" type="ORF">ABXR19_03350</name>
</gene>
<reference evidence="1 2" key="1">
    <citation type="submission" date="2024-07" db="EMBL/GenBank/DDBJ databases">
        <title>Uliginosibacterium flavum JJ3220;KACC:17644.</title>
        <authorList>
            <person name="Kim M.K."/>
        </authorList>
    </citation>
    <scope>NUCLEOTIDE SEQUENCE [LARGE SCALE GENOMIC DNA]</scope>
    <source>
        <strain evidence="1 2">KACC:17644</strain>
    </source>
</reference>
<protein>
    <submittedName>
        <fullName evidence="1">Type I-U CRISPR-associated protein Csb2</fullName>
    </submittedName>
</protein>
<evidence type="ECO:0000313" key="2">
    <source>
        <dbReference type="Proteomes" id="UP001549691"/>
    </source>
</evidence>
<dbReference type="EMBL" id="JBEWZI010000003">
    <property type="protein sequence ID" value="MET7013210.1"/>
    <property type="molecule type" value="Genomic_DNA"/>
</dbReference>
<dbReference type="Proteomes" id="UP001549691">
    <property type="component" value="Unassembled WGS sequence"/>
</dbReference>
<dbReference type="InterPro" id="IPR019089">
    <property type="entry name" value="Cas_GSU0054"/>
</dbReference>
<evidence type="ECO:0000313" key="1">
    <source>
        <dbReference type="EMBL" id="MET7013210.1"/>
    </source>
</evidence>
<organism evidence="1 2">
    <name type="scientific">Uliginosibacterium flavum</name>
    <dbReference type="NCBI Taxonomy" id="1396831"/>
    <lineage>
        <taxon>Bacteria</taxon>
        <taxon>Pseudomonadati</taxon>
        <taxon>Pseudomonadota</taxon>
        <taxon>Betaproteobacteria</taxon>
        <taxon>Rhodocyclales</taxon>
        <taxon>Zoogloeaceae</taxon>
        <taxon>Uliginosibacterium</taxon>
    </lineage>
</organism>
<accession>A0ABV2TH06</accession>
<dbReference type="RefSeq" id="WP_354599674.1">
    <property type="nucleotide sequence ID" value="NZ_JBEWZI010000003.1"/>
</dbReference>